<keyword evidence="7" id="KW-0456">Lyase</keyword>
<dbReference type="PANTHER" id="PTHR13604:SF0">
    <property type="entry name" value="ABASIC SITE PROCESSING PROTEIN HMCES"/>
    <property type="match status" value="1"/>
</dbReference>
<evidence type="ECO:0000256" key="4">
    <source>
        <dbReference type="ARBA" id="ARBA00022801"/>
    </source>
</evidence>
<evidence type="ECO:0000256" key="3">
    <source>
        <dbReference type="ARBA" id="ARBA00022763"/>
    </source>
</evidence>
<proteinExistence type="inferred from homology"/>
<dbReference type="InterPro" id="IPR003738">
    <property type="entry name" value="SRAP"/>
</dbReference>
<evidence type="ECO:0000256" key="1">
    <source>
        <dbReference type="ARBA" id="ARBA00008136"/>
    </source>
</evidence>
<dbReference type="SUPFAM" id="SSF143081">
    <property type="entry name" value="BB1717-like"/>
    <property type="match status" value="1"/>
</dbReference>
<protein>
    <recommendedName>
        <fullName evidence="8">Abasic site processing protein</fullName>
        <ecNumber evidence="8">3.4.-.-</ecNumber>
    </recommendedName>
</protein>
<evidence type="ECO:0000256" key="7">
    <source>
        <dbReference type="ARBA" id="ARBA00023239"/>
    </source>
</evidence>
<organism evidence="9 10">
    <name type="scientific">Kribbella capetownensis</name>
    <dbReference type="NCBI Taxonomy" id="1572659"/>
    <lineage>
        <taxon>Bacteria</taxon>
        <taxon>Bacillati</taxon>
        <taxon>Actinomycetota</taxon>
        <taxon>Actinomycetes</taxon>
        <taxon>Propionibacteriales</taxon>
        <taxon>Kribbellaceae</taxon>
        <taxon>Kribbella</taxon>
    </lineage>
</organism>
<keyword evidence="5" id="KW-0190">Covalent protein-DNA linkage</keyword>
<dbReference type="GO" id="GO:0003697">
    <property type="term" value="F:single-stranded DNA binding"/>
    <property type="evidence" value="ECO:0007669"/>
    <property type="project" value="InterPro"/>
</dbReference>
<sequence length="250" mass="27990">MCGRYVSVASRAELLERFVVDENSADELRGQDFNVTPTKDNPVVIARVPQDAGENAEPARELRAFRWGLLPFWSKSIQSGAKMINARAETVHEKPAYRRAFKSQRALIPVDAFYEWLETDEVGKAGKKLKQPFVLRPADRSTTLALAGLYEVWYDKSLPDDDPNRVVPTYTIITTTATDSVGRIHDRMPMAIAPEHWAEWLDPRNHDVDQLRSFMAPPVDGSLDMYAVSKAVNNVKNNGPGLLEPVPAEG</sequence>
<name>A0A4R0IR02_9ACTN</name>
<keyword evidence="4 8" id="KW-0378">Hydrolase</keyword>
<keyword evidence="10" id="KW-1185">Reference proteome</keyword>
<dbReference type="AlphaFoldDB" id="A0A4R0IR02"/>
<dbReference type="InterPro" id="IPR036590">
    <property type="entry name" value="SRAP-like"/>
</dbReference>
<dbReference type="OrthoDB" id="9782620at2"/>
<comment type="similarity">
    <text evidence="1 8">Belongs to the SOS response-associated peptidase family.</text>
</comment>
<dbReference type="EC" id="3.4.-.-" evidence="8"/>
<evidence type="ECO:0000313" key="9">
    <source>
        <dbReference type="EMBL" id="TCC33886.1"/>
    </source>
</evidence>
<dbReference type="GO" id="GO:0006508">
    <property type="term" value="P:proteolysis"/>
    <property type="evidence" value="ECO:0007669"/>
    <property type="project" value="UniProtKB-KW"/>
</dbReference>
<dbReference type="RefSeq" id="WP_131519373.1">
    <property type="nucleotide sequence ID" value="NZ_SJKD01000019.1"/>
</dbReference>
<dbReference type="EMBL" id="SJKD01000019">
    <property type="protein sequence ID" value="TCC33886.1"/>
    <property type="molecule type" value="Genomic_DNA"/>
</dbReference>
<evidence type="ECO:0000256" key="2">
    <source>
        <dbReference type="ARBA" id="ARBA00022670"/>
    </source>
</evidence>
<accession>A0A4R0IR02</accession>
<dbReference type="Gene3D" id="3.90.1680.10">
    <property type="entry name" value="SOS response associated peptidase-like"/>
    <property type="match status" value="1"/>
</dbReference>
<reference evidence="9 10" key="1">
    <citation type="submission" date="2019-02" db="EMBL/GenBank/DDBJ databases">
        <title>Kribbella capetownensis sp. nov. and Kribbella speibonae sp. nov., isolated from soil.</title>
        <authorList>
            <person name="Curtis S.M."/>
            <person name="Norton I."/>
            <person name="Everest G.J."/>
            <person name="Meyers P.R."/>
        </authorList>
    </citation>
    <scope>NUCLEOTIDE SEQUENCE [LARGE SCALE GENOMIC DNA]</scope>
    <source>
        <strain evidence="9 10">YM53</strain>
    </source>
</reference>
<evidence type="ECO:0000256" key="8">
    <source>
        <dbReference type="RuleBase" id="RU364100"/>
    </source>
</evidence>
<gene>
    <name evidence="9" type="ORF">E0H75_42265</name>
</gene>
<keyword evidence="6" id="KW-0238">DNA-binding</keyword>
<dbReference type="PANTHER" id="PTHR13604">
    <property type="entry name" value="DC12-RELATED"/>
    <property type="match status" value="1"/>
</dbReference>
<dbReference type="Proteomes" id="UP000293342">
    <property type="component" value="Unassembled WGS sequence"/>
</dbReference>
<keyword evidence="3" id="KW-0227">DNA damage</keyword>
<dbReference type="GO" id="GO:0106300">
    <property type="term" value="P:protein-DNA covalent cross-linking repair"/>
    <property type="evidence" value="ECO:0007669"/>
    <property type="project" value="InterPro"/>
</dbReference>
<keyword evidence="2 8" id="KW-0645">Protease</keyword>
<evidence type="ECO:0000313" key="10">
    <source>
        <dbReference type="Proteomes" id="UP000293342"/>
    </source>
</evidence>
<dbReference type="Pfam" id="PF02586">
    <property type="entry name" value="SRAP"/>
    <property type="match status" value="1"/>
</dbReference>
<comment type="caution">
    <text evidence="9">The sequence shown here is derived from an EMBL/GenBank/DDBJ whole genome shotgun (WGS) entry which is preliminary data.</text>
</comment>
<dbReference type="GO" id="GO:0008233">
    <property type="term" value="F:peptidase activity"/>
    <property type="evidence" value="ECO:0007669"/>
    <property type="project" value="UniProtKB-KW"/>
</dbReference>
<evidence type="ECO:0000256" key="6">
    <source>
        <dbReference type="ARBA" id="ARBA00023125"/>
    </source>
</evidence>
<evidence type="ECO:0000256" key="5">
    <source>
        <dbReference type="ARBA" id="ARBA00023124"/>
    </source>
</evidence>
<dbReference type="GO" id="GO:0016829">
    <property type="term" value="F:lyase activity"/>
    <property type="evidence" value="ECO:0007669"/>
    <property type="project" value="UniProtKB-KW"/>
</dbReference>